<evidence type="ECO:0000256" key="16">
    <source>
        <dbReference type="ARBA" id="ARBA00022771"/>
    </source>
</evidence>
<dbReference type="InterPro" id="IPR038650">
    <property type="entry name" value="PADR1_C_dom_sf"/>
</dbReference>
<comment type="catalytic activity">
    <reaction evidence="26">
        <text>L-aspartyl-[protein] + NAD(+) = 4-O-(ADP-D-ribosyl)-L-aspartyl-[protein] + nicotinamide</text>
        <dbReference type="Rhea" id="RHEA:54424"/>
        <dbReference type="Rhea" id="RHEA-COMP:9867"/>
        <dbReference type="Rhea" id="RHEA-COMP:13832"/>
        <dbReference type="ChEBI" id="CHEBI:17154"/>
        <dbReference type="ChEBI" id="CHEBI:29961"/>
        <dbReference type="ChEBI" id="CHEBI:57540"/>
        <dbReference type="ChEBI" id="CHEBI:138102"/>
    </reaction>
    <physiologicalReaction direction="left-to-right" evidence="26">
        <dbReference type="Rhea" id="RHEA:54425"/>
    </physiologicalReaction>
</comment>
<dbReference type="GO" id="GO:0003677">
    <property type="term" value="F:DNA binding"/>
    <property type="evidence" value="ECO:0007669"/>
    <property type="project" value="UniProtKB-UniRule"/>
</dbReference>
<evidence type="ECO:0000256" key="10">
    <source>
        <dbReference type="ARBA" id="ARBA00022679"/>
    </source>
</evidence>
<dbReference type="InterPro" id="IPR012317">
    <property type="entry name" value="Poly(ADP-ribose)pol_cat_dom"/>
</dbReference>
<dbReference type="Gene3D" id="3.90.228.10">
    <property type="match status" value="1"/>
</dbReference>
<dbReference type="PROSITE" id="PS52007">
    <property type="entry name" value="PADR1"/>
    <property type="match status" value="1"/>
</dbReference>
<feature type="domain" description="PARP-type" evidence="36">
    <location>
        <begin position="10"/>
        <end position="92"/>
    </location>
</feature>
<dbReference type="Pfam" id="PF21728">
    <property type="entry name" value="PADR1_N"/>
    <property type="match status" value="1"/>
</dbReference>
<evidence type="ECO:0000256" key="11">
    <source>
        <dbReference type="ARBA" id="ARBA00022695"/>
    </source>
</evidence>
<evidence type="ECO:0000256" key="32">
    <source>
        <dbReference type="PIRNR" id="PIRNR000489"/>
    </source>
</evidence>
<keyword evidence="19" id="KW-0805">Transcription regulation</keyword>
<dbReference type="EC" id="2.4.2.30" evidence="32"/>
<dbReference type="InterPro" id="IPR008288">
    <property type="entry name" value="PARP"/>
</dbReference>
<evidence type="ECO:0000256" key="21">
    <source>
        <dbReference type="ARBA" id="ARBA00023125"/>
    </source>
</evidence>
<dbReference type="FunFam" id="1.20.142.10:FF:000001">
    <property type="entry name" value="Poly [ADP-ribose] polymerase"/>
    <property type="match status" value="1"/>
</dbReference>
<comment type="catalytic activity">
    <reaction evidence="28 32">
        <text>NAD(+) + (ADP-D-ribosyl)n-acceptor = nicotinamide + (ADP-D-ribosyl)n+1-acceptor + H(+).</text>
        <dbReference type="EC" id="2.4.2.30"/>
    </reaction>
</comment>
<dbReference type="FunCoup" id="A0A6J2V6X2">
    <property type="interactions" value="1572"/>
</dbReference>
<dbReference type="SUPFAM" id="SSF142921">
    <property type="entry name" value="WGR domain-like"/>
    <property type="match status" value="1"/>
</dbReference>
<proteinExistence type="inferred from homology"/>
<dbReference type="GO" id="GO:0005694">
    <property type="term" value="C:chromosome"/>
    <property type="evidence" value="ECO:0007669"/>
    <property type="project" value="UniProtKB-SubCell"/>
</dbReference>
<keyword evidence="12 32" id="KW-0479">Metal-binding</keyword>
<dbReference type="CTD" id="142"/>
<dbReference type="GO" id="GO:0003950">
    <property type="term" value="F:NAD+ poly-ADP-ribosyltransferase activity"/>
    <property type="evidence" value="ECO:0007669"/>
    <property type="project" value="UniProtKB-UniRule"/>
</dbReference>
<evidence type="ECO:0000256" key="22">
    <source>
        <dbReference type="ARBA" id="ARBA00023163"/>
    </source>
</evidence>
<evidence type="ECO:0000256" key="3">
    <source>
        <dbReference type="ARBA" id="ARBA00004604"/>
    </source>
</evidence>
<dbReference type="OrthoDB" id="429950at2759"/>
<keyword evidence="20 32" id="KW-0520">NAD</keyword>
<reference evidence="42" key="1">
    <citation type="submission" date="2025-08" db="UniProtKB">
        <authorList>
            <consortium name="RefSeq"/>
        </authorList>
    </citation>
    <scope>IDENTIFICATION</scope>
</reference>
<dbReference type="PROSITE" id="PS51060">
    <property type="entry name" value="PARP_ALPHA_HD"/>
    <property type="match status" value="1"/>
</dbReference>
<feature type="domain" description="BRCT" evidence="37">
    <location>
        <begin position="388"/>
        <end position="464"/>
    </location>
</feature>
<dbReference type="InterPro" id="IPR050800">
    <property type="entry name" value="ARTD/PARP"/>
</dbReference>
<dbReference type="InterPro" id="IPR001510">
    <property type="entry name" value="Znf_PARP"/>
</dbReference>
<evidence type="ECO:0000256" key="31">
    <source>
        <dbReference type="ARBA" id="ARBA00048575"/>
    </source>
</evidence>
<evidence type="ECO:0000259" key="36">
    <source>
        <dbReference type="PROSITE" id="PS50064"/>
    </source>
</evidence>
<dbReference type="PROSITE" id="PS51977">
    <property type="entry name" value="WGR"/>
    <property type="match status" value="1"/>
</dbReference>
<dbReference type="Gene3D" id="2.20.25.630">
    <property type="match status" value="1"/>
</dbReference>
<keyword evidence="14" id="KW-0227">DNA damage</keyword>
<dbReference type="GeneID" id="115809417"/>
<comment type="similarity">
    <text evidence="27">Belongs to the ARTD/PARP family.</text>
</comment>
<keyword evidence="34" id="KW-0175">Coiled coil</keyword>
<evidence type="ECO:0000256" key="30">
    <source>
        <dbReference type="ARBA" id="ARBA00048339"/>
    </source>
</evidence>
<keyword evidence="18" id="KW-0391">Immunity</keyword>
<feature type="compositionally biased region" description="Low complexity" evidence="35">
    <location>
        <begin position="501"/>
        <end position="510"/>
    </location>
</feature>
<protein>
    <recommendedName>
        <fullName evidence="32 33">Poly [ADP-ribose] polymerase</fullName>
        <ecNumber evidence="32">2.4.2.30</ecNumber>
    </recommendedName>
</protein>
<dbReference type="GO" id="GO:0051287">
    <property type="term" value="F:NAD binding"/>
    <property type="evidence" value="ECO:0007669"/>
    <property type="project" value="UniProtKB-UniRule"/>
</dbReference>
<evidence type="ECO:0000256" key="6">
    <source>
        <dbReference type="ARBA" id="ARBA00022499"/>
    </source>
</evidence>
<keyword evidence="9 32" id="KW-0328">Glycosyltransferase</keyword>
<dbReference type="Gene3D" id="1.20.142.10">
    <property type="entry name" value="Poly(ADP-ribose) polymerase, regulatory domain"/>
    <property type="match status" value="1"/>
</dbReference>
<dbReference type="FunFam" id="1.10.20.130:FF:000001">
    <property type="entry name" value="Poly [ADP-ribose] polymerase"/>
    <property type="match status" value="1"/>
</dbReference>
<keyword evidence="16" id="KW-0863">Zinc-finger</keyword>
<dbReference type="SMART" id="SM01336">
    <property type="entry name" value="zf-PARP"/>
    <property type="match status" value="2"/>
</dbReference>
<comment type="catalytic activity">
    <reaction evidence="25">
        <text>L-glutamyl-[protein] + NAD(+) = 5-O-(ADP-D-ribosyl)-L-glutamyl-[protein] + nicotinamide</text>
        <dbReference type="Rhea" id="RHEA:58224"/>
        <dbReference type="Rhea" id="RHEA-COMP:10208"/>
        <dbReference type="Rhea" id="RHEA-COMP:15089"/>
        <dbReference type="ChEBI" id="CHEBI:17154"/>
        <dbReference type="ChEBI" id="CHEBI:29973"/>
        <dbReference type="ChEBI" id="CHEBI:57540"/>
        <dbReference type="ChEBI" id="CHEBI:142540"/>
    </reaction>
    <physiologicalReaction direction="left-to-right" evidence="25">
        <dbReference type="Rhea" id="RHEA:58225"/>
    </physiologicalReaction>
</comment>
<dbReference type="Gene3D" id="3.40.50.10190">
    <property type="entry name" value="BRCT domain"/>
    <property type="match status" value="1"/>
</dbReference>
<evidence type="ECO:0000256" key="29">
    <source>
        <dbReference type="ARBA" id="ARBA00048241"/>
    </source>
</evidence>
<dbReference type="Pfam" id="PF08063">
    <property type="entry name" value="Zn_ribbon_PADR1"/>
    <property type="match status" value="1"/>
</dbReference>
<keyword evidence="15" id="KW-0013">ADP-ribosylation</keyword>
<dbReference type="CDD" id="cd17747">
    <property type="entry name" value="BRCT_PARP1"/>
    <property type="match status" value="1"/>
</dbReference>
<evidence type="ECO:0000256" key="7">
    <source>
        <dbReference type="ARBA" id="ARBA00022533"/>
    </source>
</evidence>
<evidence type="ECO:0000256" key="13">
    <source>
        <dbReference type="ARBA" id="ARBA00022737"/>
    </source>
</evidence>
<dbReference type="GO" id="GO:0045087">
    <property type="term" value="P:innate immune response"/>
    <property type="evidence" value="ECO:0007669"/>
    <property type="project" value="UniProtKB-KW"/>
</dbReference>
<dbReference type="FunFam" id="3.40.50.10190:FF:000030">
    <property type="entry name" value="Poly [ADP-ribose] polymerase"/>
    <property type="match status" value="1"/>
</dbReference>
<dbReference type="InterPro" id="IPR036616">
    <property type="entry name" value="Poly(ADP-ribose)pol_reg_dom_sf"/>
</dbReference>
<dbReference type="Pfam" id="PF02877">
    <property type="entry name" value="PARP_reg"/>
    <property type="match status" value="1"/>
</dbReference>
<dbReference type="PROSITE" id="PS50172">
    <property type="entry name" value="BRCT"/>
    <property type="match status" value="1"/>
</dbReference>
<dbReference type="SMART" id="SM00292">
    <property type="entry name" value="BRCT"/>
    <property type="match status" value="1"/>
</dbReference>
<dbReference type="InterPro" id="IPR001357">
    <property type="entry name" value="BRCT_dom"/>
</dbReference>
<evidence type="ECO:0000256" key="1">
    <source>
        <dbReference type="ARBA" id="ARBA00004286"/>
    </source>
</evidence>
<dbReference type="Proteomes" id="UP000504632">
    <property type="component" value="Chromosome 4"/>
</dbReference>
<dbReference type="FunFam" id="3.90.228.10:FF:000002">
    <property type="entry name" value="Poly [ADP-ribose] polymerase"/>
    <property type="match status" value="1"/>
</dbReference>
<organism evidence="41 42">
    <name type="scientific">Chanos chanos</name>
    <name type="common">Milkfish</name>
    <name type="synonym">Mugil chanos</name>
    <dbReference type="NCBI Taxonomy" id="29144"/>
    <lineage>
        <taxon>Eukaryota</taxon>
        <taxon>Metazoa</taxon>
        <taxon>Chordata</taxon>
        <taxon>Craniata</taxon>
        <taxon>Vertebrata</taxon>
        <taxon>Euteleostomi</taxon>
        <taxon>Actinopterygii</taxon>
        <taxon>Neopterygii</taxon>
        <taxon>Teleostei</taxon>
        <taxon>Ostariophysi</taxon>
        <taxon>Gonorynchiformes</taxon>
        <taxon>Chanidae</taxon>
        <taxon>Chanos</taxon>
    </lineage>
</organism>
<keyword evidence="13" id="KW-0677">Repeat</keyword>
<evidence type="ECO:0000256" key="5">
    <source>
        <dbReference type="ARBA" id="ARBA00022490"/>
    </source>
</evidence>
<evidence type="ECO:0000256" key="18">
    <source>
        <dbReference type="ARBA" id="ARBA00022859"/>
    </source>
</evidence>
<feature type="domain" description="PARP-type" evidence="36">
    <location>
        <begin position="113"/>
        <end position="203"/>
    </location>
</feature>
<evidence type="ECO:0000313" key="41">
    <source>
        <dbReference type="Proteomes" id="UP000504632"/>
    </source>
</evidence>
<evidence type="ECO:0000256" key="17">
    <source>
        <dbReference type="ARBA" id="ARBA00022833"/>
    </source>
</evidence>
<dbReference type="InterPro" id="IPR012982">
    <property type="entry name" value="PARP1-like_PADR1_Zn_ribbon"/>
</dbReference>
<dbReference type="SUPFAM" id="SSF52113">
    <property type="entry name" value="BRCT domain"/>
    <property type="match status" value="1"/>
</dbReference>
<dbReference type="InterPro" id="IPR049296">
    <property type="entry name" value="PARP1-like_PADR1_N"/>
</dbReference>
<dbReference type="SUPFAM" id="SSF56399">
    <property type="entry name" value="ADP-ribosylation"/>
    <property type="match status" value="1"/>
</dbReference>
<keyword evidence="22" id="KW-0804">Transcription</keyword>
<feature type="coiled-coil region" evidence="34">
    <location>
        <begin position="401"/>
        <end position="452"/>
    </location>
</feature>
<evidence type="ECO:0000256" key="4">
    <source>
        <dbReference type="ARBA" id="ARBA00022454"/>
    </source>
</evidence>
<evidence type="ECO:0000256" key="15">
    <source>
        <dbReference type="ARBA" id="ARBA00022765"/>
    </source>
</evidence>
<dbReference type="FunFam" id="2.20.25.630:FF:000001">
    <property type="entry name" value="Poly [ADP-ribose] polymerase"/>
    <property type="match status" value="1"/>
</dbReference>
<keyword evidence="23" id="KW-0234">DNA repair</keyword>
<evidence type="ECO:0000259" key="37">
    <source>
        <dbReference type="PROSITE" id="PS50172"/>
    </source>
</evidence>
<dbReference type="GO" id="GO:0016779">
    <property type="term" value="F:nucleotidyltransferase activity"/>
    <property type="evidence" value="ECO:0007669"/>
    <property type="project" value="UniProtKB-KW"/>
</dbReference>
<feature type="domain" description="WGR" evidence="40">
    <location>
        <begin position="544"/>
        <end position="640"/>
    </location>
</feature>
<feature type="compositionally biased region" description="Basic and acidic residues" evidence="35">
    <location>
        <begin position="204"/>
        <end position="232"/>
    </location>
</feature>
<evidence type="ECO:0000256" key="8">
    <source>
        <dbReference type="ARBA" id="ARBA00022588"/>
    </source>
</evidence>
<dbReference type="AlphaFoldDB" id="A0A6J2V6X2"/>
<comment type="function">
    <text evidence="32">Poly-ADP-ribosyltransferase that mediates poly-ADP-ribosylation of proteins and plays a key role in DNA repair.</text>
</comment>
<evidence type="ECO:0000256" key="14">
    <source>
        <dbReference type="ARBA" id="ARBA00022763"/>
    </source>
</evidence>
<evidence type="ECO:0000256" key="27">
    <source>
        <dbReference type="ARBA" id="ARBA00024347"/>
    </source>
</evidence>
<name>A0A6J2V6X2_CHACN</name>
<dbReference type="CDD" id="cd01437">
    <property type="entry name" value="parp_like"/>
    <property type="match status" value="1"/>
</dbReference>
<dbReference type="GO" id="GO:0005829">
    <property type="term" value="C:cytosol"/>
    <property type="evidence" value="ECO:0007669"/>
    <property type="project" value="UniProtKB-SubCell"/>
</dbReference>
<keyword evidence="6" id="KW-1017">Isopeptide bond</keyword>
<keyword evidence="10 32" id="KW-0808">Transferase</keyword>
<evidence type="ECO:0000259" key="40">
    <source>
        <dbReference type="PROSITE" id="PS51977"/>
    </source>
</evidence>
<evidence type="ECO:0000259" key="38">
    <source>
        <dbReference type="PROSITE" id="PS51059"/>
    </source>
</evidence>
<comment type="catalytic activity">
    <reaction evidence="30">
        <text>L-tyrosyl-[protein] + NAD(+) = O-(ADP-D-ribosyl)-L-tyrosyl-[protein] + nicotinamide + H(+)</text>
        <dbReference type="Rhea" id="RHEA:58236"/>
        <dbReference type="Rhea" id="RHEA-COMP:10136"/>
        <dbReference type="Rhea" id="RHEA-COMP:15092"/>
        <dbReference type="ChEBI" id="CHEBI:15378"/>
        <dbReference type="ChEBI" id="CHEBI:17154"/>
        <dbReference type="ChEBI" id="CHEBI:46858"/>
        <dbReference type="ChEBI" id="CHEBI:57540"/>
        <dbReference type="ChEBI" id="CHEBI:142557"/>
    </reaction>
    <physiologicalReaction direction="left-to-right" evidence="30">
        <dbReference type="Rhea" id="RHEA:58237"/>
    </physiologicalReaction>
</comment>
<dbReference type="InterPro" id="IPR008893">
    <property type="entry name" value="WGR_domain"/>
</dbReference>
<keyword evidence="4 32" id="KW-0158">Chromosome</keyword>
<dbReference type="PANTHER" id="PTHR10459:SF112">
    <property type="entry name" value="POLY [ADP-RIBOSE] POLYMERASE 1"/>
    <property type="match status" value="1"/>
</dbReference>
<evidence type="ECO:0000256" key="33">
    <source>
        <dbReference type="RuleBase" id="RU362114"/>
    </source>
</evidence>
<dbReference type="FunFam" id="3.30.1740.10:FF:000002">
    <property type="entry name" value="Poly [ADP-ribose] polymerase"/>
    <property type="match status" value="1"/>
</dbReference>
<keyword evidence="7" id="KW-0021">Allosteric enzyme</keyword>
<dbReference type="Pfam" id="PF05406">
    <property type="entry name" value="WGR"/>
    <property type="match status" value="1"/>
</dbReference>
<keyword evidence="41" id="KW-1185">Reference proteome</keyword>
<dbReference type="SMART" id="SM00773">
    <property type="entry name" value="WGR"/>
    <property type="match status" value="1"/>
</dbReference>
<evidence type="ECO:0000313" key="42">
    <source>
        <dbReference type="RefSeq" id="XP_030626931.1"/>
    </source>
</evidence>
<dbReference type="GO" id="GO:0070212">
    <property type="term" value="P:protein poly-ADP-ribosylation"/>
    <property type="evidence" value="ECO:0007669"/>
    <property type="project" value="TreeGrafter"/>
</dbReference>
<evidence type="ECO:0000256" key="26">
    <source>
        <dbReference type="ARBA" id="ARBA00024164"/>
    </source>
</evidence>
<keyword evidence="17 32" id="KW-0862">Zinc</keyword>
<keyword evidence="11" id="KW-0548">Nucleotidyltransferase</keyword>
<evidence type="ECO:0000256" key="28">
    <source>
        <dbReference type="ARBA" id="ARBA00033987"/>
    </source>
</evidence>
<dbReference type="InterPro" id="IPR036420">
    <property type="entry name" value="BRCT_dom_sf"/>
</dbReference>
<evidence type="ECO:0000256" key="19">
    <source>
        <dbReference type="ARBA" id="ARBA00023015"/>
    </source>
</evidence>
<dbReference type="InterPro" id="IPR036930">
    <property type="entry name" value="WGR_dom_sf"/>
</dbReference>
<dbReference type="PANTHER" id="PTHR10459">
    <property type="entry name" value="DNA LIGASE"/>
    <property type="match status" value="1"/>
</dbReference>
<comment type="catalytic activity">
    <reaction evidence="31">
        <text>L-seryl-[protein] + NAD(+) = O-(ADP-D-ribosyl)-L-seryl-[protein] + nicotinamide + H(+)</text>
        <dbReference type="Rhea" id="RHEA:58232"/>
        <dbReference type="Rhea" id="RHEA-COMP:9863"/>
        <dbReference type="Rhea" id="RHEA-COMP:15091"/>
        <dbReference type="ChEBI" id="CHEBI:15378"/>
        <dbReference type="ChEBI" id="CHEBI:17154"/>
        <dbReference type="ChEBI" id="CHEBI:29999"/>
        <dbReference type="ChEBI" id="CHEBI:57540"/>
        <dbReference type="ChEBI" id="CHEBI:142556"/>
    </reaction>
    <physiologicalReaction direction="left-to-right" evidence="31">
        <dbReference type="Rhea" id="RHEA:58233"/>
    </physiologicalReaction>
</comment>
<dbReference type="Pfam" id="PF00533">
    <property type="entry name" value="BRCT"/>
    <property type="match status" value="1"/>
</dbReference>
<dbReference type="PROSITE" id="PS00347">
    <property type="entry name" value="ZF_PARP_1"/>
    <property type="match status" value="1"/>
</dbReference>
<dbReference type="InterPro" id="IPR004102">
    <property type="entry name" value="Poly(ADP-ribose)pol_reg_dom"/>
</dbReference>
<dbReference type="FunFam" id="3.30.1740.10:FF:000003">
    <property type="entry name" value="Poly [ADP-ribose] polymerase"/>
    <property type="match status" value="1"/>
</dbReference>
<sequence length="1016" mass="112811">MADAVDDKLYRAEYAKSGRASCKKCKENIAKDSLRMAIMVQSPMFDGKVPHWHHFSCFWLRASVQSSSDIAGFSDLRWEDQEKVKKAIEGGGATGGKGGPKAGAKGEKTLNDFAVEYAKSNRSTCKGCEQKIEKDQIRVSKKAVDPEKPQLGLIDRWYHMGCFVSRREELAFKPEYSAAQLKGFAALRAEDKEELKKRLPAVKSEGKRKADEVDGEAVSKKQKKEDEEQKRLEAQLKEQSQLIWGIKDKLKKFCSINDMKELLIANGQEVPSGESNIVDSLSDCMAFGALKRCETCKGQLVFKSDAYYCTGDISAWTKCVFKTQKPDRKDWVTPKEFHEVPFLKKFKFKRQDRVFPKAAPPPPTTTSAAAAPSASSAPSKALPESAPAADKPLTGLKLLALGKLTKNKDELKAAVEELGGKITGTASKATLCLSTKKEVEKMSKKMEEVKEAGVRVVSEEFLTDIKSSGKALQELISLHGISPWGAEVKVEAQAASVASKSTGATASKSAGRVKEEEGGNKSKKMKLTVKGGAAVDPDSGLENCAHVLEQNGKIFSATLGLVDIVRGTNSYYKLQLLEDDVQKRYWVFRSWGRVGTTIGGNKLDKFFDKASAMDNFCTVYAEKTGNTWDTTVFTKYPNKFYPLEIDYGQDEEAVKKLTASAGTKSQLAKPVQELIRMIFDVESMKKAMVEFEIDLQKMPLGKLSKRQIQSAYALLSEVQQAVSDHASESTILDLSNRFYTLIPHDFGMKKPPLLSNLDYIQAKVQMLDNLLDIEVAYSLLRGGVEDNKKDPIDINYEKLKTQIEVVDKASEEAEIIRQYVKNTHAATHNTYTLEVDEIFKVVREGEYQRYRPFKDLHNRQLLWHGSRTTNFAGILSQGLRIAPPEAPVTGYMFGKGVYFADMVSKSANYCHTSQADPVGLILLAEVALGNMHELKKATHITKLPKGKHSVKGMGRTAPNPTATVNLDGVEVPLGKGTSTNIEDTSLLYNEYIVYDVAQVNLKYLLKIRFNYQTSLW</sequence>
<dbReference type="InParanoid" id="A0A6J2V6X2"/>
<dbReference type="SUPFAM" id="SSF47587">
    <property type="entry name" value="Domain of poly(ADP-ribose) polymerase"/>
    <property type="match status" value="1"/>
</dbReference>
<evidence type="ECO:0000256" key="25">
    <source>
        <dbReference type="ARBA" id="ARBA00024159"/>
    </source>
</evidence>
<keyword evidence="5" id="KW-0963">Cytoplasm</keyword>
<accession>A0A6J2V6X2</accession>
<dbReference type="GO" id="GO:0008270">
    <property type="term" value="F:zinc ion binding"/>
    <property type="evidence" value="ECO:0007669"/>
    <property type="project" value="UniProtKB-KW"/>
</dbReference>
<dbReference type="PIRSF" id="PIRSF000489">
    <property type="entry name" value="NAD_ADPRT"/>
    <property type="match status" value="1"/>
</dbReference>
<dbReference type="PROSITE" id="PS51059">
    <property type="entry name" value="PARP_CATALYTIC"/>
    <property type="match status" value="1"/>
</dbReference>
<dbReference type="GO" id="GO:1990404">
    <property type="term" value="F:NAD+-protein mono-ADP-ribosyltransferase activity"/>
    <property type="evidence" value="ECO:0007669"/>
    <property type="project" value="TreeGrafter"/>
</dbReference>
<evidence type="ECO:0000256" key="35">
    <source>
        <dbReference type="SAM" id="MobiDB-lite"/>
    </source>
</evidence>
<evidence type="ECO:0000256" key="9">
    <source>
        <dbReference type="ARBA" id="ARBA00022676"/>
    </source>
</evidence>
<evidence type="ECO:0000256" key="34">
    <source>
        <dbReference type="SAM" id="Coils"/>
    </source>
</evidence>
<keyword evidence="21 32" id="KW-0238">DNA-binding</keyword>
<dbReference type="Gene3D" id="3.30.1740.10">
    <property type="entry name" value="Zinc finger, PARP-type"/>
    <property type="match status" value="2"/>
</dbReference>
<evidence type="ECO:0000256" key="2">
    <source>
        <dbReference type="ARBA" id="ARBA00004514"/>
    </source>
</evidence>
<dbReference type="Pfam" id="PF00645">
    <property type="entry name" value="zf-PARP"/>
    <property type="match status" value="2"/>
</dbReference>
<dbReference type="InterPro" id="IPR036957">
    <property type="entry name" value="Znf_PARP_sf"/>
</dbReference>
<feature type="region of interest" description="Disordered" evidence="35">
    <location>
        <begin position="501"/>
        <end position="523"/>
    </location>
</feature>
<comment type="subcellular location">
    <subcellularLocation>
        <location evidence="1 32">Chromosome</location>
    </subcellularLocation>
    <subcellularLocation>
        <location evidence="2">Cytoplasm</location>
        <location evidence="2">Cytosol</location>
    </subcellularLocation>
    <subcellularLocation>
        <location evidence="3">Nucleus</location>
        <location evidence="3">Nucleolus</location>
    </subcellularLocation>
</comment>
<dbReference type="SUPFAM" id="SSF57716">
    <property type="entry name" value="Glucocorticoid receptor-like (DNA-binding domain)"/>
    <property type="match status" value="2"/>
</dbReference>
<dbReference type="SMART" id="SM01335">
    <property type="entry name" value="PADR1"/>
    <property type="match status" value="1"/>
</dbReference>
<dbReference type="CDD" id="cd08001">
    <property type="entry name" value="WGR_PARP1_like"/>
    <property type="match status" value="1"/>
</dbReference>
<dbReference type="Pfam" id="PF00644">
    <property type="entry name" value="PARP"/>
    <property type="match status" value="1"/>
</dbReference>
<evidence type="ECO:0000256" key="20">
    <source>
        <dbReference type="ARBA" id="ARBA00023027"/>
    </source>
</evidence>
<feature type="domain" description="PARP catalytic" evidence="38">
    <location>
        <begin position="790"/>
        <end position="1016"/>
    </location>
</feature>
<gene>
    <name evidence="42" type="primary">parp1</name>
</gene>
<evidence type="ECO:0000256" key="23">
    <source>
        <dbReference type="ARBA" id="ARBA00023204"/>
    </source>
</evidence>
<feature type="region of interest" description="Disordered" evidence="35">
    <location>
        <begin position="354"/>
        <end position="388"/>
    </location>
</feature>
<evidence type="ECO:0000256" key="12">
    <source>
        <dbReference type="ARBA" id="ARBA00022723"/>
    </source>
</evidence>
<evidence type="ECO:0000256" key="24">
    <source>
        <dbReference type="ARBA" id="ARBA00023242"/>
    </source>
</evidence>
<evidence type="ECO:0000259" key="39">
    <source>
        <dbReference type="PROSITE" id="PS51060"/>
    </source>
</evidence>
<keyword evidence="24 32" id="KW-0539">Nucleus</keyword>
<dbReference type="PROSITE" id="PS50064">
    <property type="entry name" value="ZF_PARP_2"/>
    <property type="match status" value="2"/>
</dbReference>
<comment type="catalytic activity">
    <reaction evidence="29">
        <text>L-histidyl-[protein] + NAD(+) = N(tele)-(ADP-D-ribosyl)-L-histidyl-[protein] + nicotinamide + H(+)</text>
        <dbReference type="Rhea" id="RHEA:72071"/>
        <dbReference type="Rhea" id="RHEA-COMP:9745"/>
        <dbReference type="Rhea" id="RHEA-COMP:18085"/>
        <dbReference type="ChEBI" id="CHEBI:15378"/>
        <dbReference type="ChEBI" id="CHEBI:17154"/>
        <dbReference type="ChEBI" id="CHEBI:29979"/>
        <dbReference type="ChEBI" id="CHEBI:57540"/>
        <dbReference type="ChEBI" id="CHEBI:191398"/>
    </reaction>
    <physiologicalReaction direction="left-to-right" evidence="29">
        <dbReference type="Rhea" id="RHEA:72072"/>
    </physiologicalReaction>
</comment>
<feature type="region of interest" description="Disordered" evidence="35">
    <location>
        <begin position="198"/>
        <end position="232"/>
    </location>
</feature>
<keyword evidence="8" id="KW-0399">Innate immunity</keyword>
<feature type="compositionally biased region" description="Low complexity" evidence="35">
    <location>
        <begin position="365"/>
        <end position="388"/>
    </location>
</feature>
<dbReference type="RefSeq" id="XP_030626931.1">
    <property type="nucleotide sequence ID" value="XM_030771071.1"/>
</dbReference>
<dbReference type="GO" id="GO:0006302">
    <property type="term" value="P:double-strand break repair"/>
    <property type="evidence" value="ECO:0007669"/>
    <property type="project" value="TreeGrafter"/>
</dbReference>
<dbReference type="GO" id="GO:0005730">
    <property type="term" value="C:nucleolus"/>
    <property type="evidence" value="ECO:0007669"/>
    <property type="project" value="UniProtKB-SubCell"/>
</dbReference>
<dbReference type="Gene3D" id="1.10.20.130">
    <property type="match status" value="1"/>
</dbReference>
<feature type="domain" description="PARP alpha-helical" evidence="39">
    <location>
        <begin position="664"/>
        <end position="781"/>
    </location>
</feature>